<dbReference type="Pfam" id="PF13453">
    <property type="entry name" value="Zn_ribbon_TFIIB"/>
    <property type="match status" value="1"/>
</dbReference>
<evidence type="ECO:0000313" key="2">
    <source>
        <dbReference type="EMBL" id="MFC4541671.1"/>
    </source>
</evidence>
<reference evidence="2 3" key="1">
    <citation type="journal article" date="2019" name="Int. J. Syst. Evol. Microbiol.">
        <title>The Global Catalogue of Microorganisms (GCM) 10K type strain sequencing project: providing services to taxonomists for standard genome sequencing and annotation.</title>
        <authorList>
            <consortium name="The Broad Institute Genomics Platform"/>
            <consortium name="The Broad Institute Genome Sequencing Center for Infectious Disease"/>
            <person name="Wu L."/>
            <person name="Ma J."/>
        </authorList>
    </citation>
    <scope>NUCLEOTIDE SEQUENCE [LARGE SCALE GENOMIC DNA]</scope>
    <source>
        <strain evidence="2 3">WLHS5</strain>
    </source>
</reference>
<sequence>MEQCPRCQGSLEELSLGDVSTVTCPHCSYADIPVEHERPPEERESWRDAFNRFYEE</sequence>
<dbReference type="RefSeq" id="WP_250142285.1">
    <property type="nucleotide sequence ID" value="NZ_JALIQP010000006.1"/>
</dbReference>
<evidence type="ECO:0000313" key="3">
    <source>
        <dbReference type="Proteomes" id="UP001595898"/>
    </source>
</evidence>
<dbReference type="InterPro" id="IPR027392">
    <property type="entry name" value="TF_Znf"/>
</dbReference>
<name>A0ABD5PM74_9EURY</name>
<comment type="caution">
    <text evidence="2">The sequence shown here is derived from an EMBL/GenBank/DDBJ whole genome shotgun (WGS) entry which is preliminary data.</text>
</comment>
<dbReference type="AlphaFoldDB" id="A0ABD5PM74"/>
<proteinExistence type="predicted"/>
<feature type="domain" description="Transcription factor zinc-finger" evidence="1">
    <location>
        <begin position="3"/>
        <end position="27"/>
    </location>
</feature>
<organism evidence="2 3">
    <name type="scientific">Halosolutus amylolyticus</name>
    <dbReference type="NCBI Taxonomy" id="2932267"/>
    <lineage>
        <taxon>Archaea</taxon>
        <taxon>Methanobacteriati</taxon>
        <taxon>Methanobacteriota</taxon>
        <taxon>Stenosarchaea group</taxon>
        <taxon>Halobacteria</taxon>
        <taxon>Halobacteriales</taxon>
        <taxon>Natrialbaceae</taxon>
        <taxon>Halosolutus</taxon>
    </lineage>
</organism>
<keyword evidence="3" id="KW-1185">Reference proteome</keyword>
<protein>
    <submittedName>
        <fullName evidence="2">Zf-TFIIB domain-containing protein</fullName>
    </submittedName>
</protein>
<gene>
    <name evidence="2" type="ORF">ACFO5R_07000</name>
</gene>
<accession>A0ABD5PM74</accession>
<dbReference type="EMBL" id="JBHSFA010000003">
    <property type="protein sequence ID" value="MFC4541671.1"/>
    <property type="molecule type" value="Genomic_DNA"/>
</dbReference>
<dbReference type="Proteomes" id="UP001595898">
    <property type="component" value="Unassembled WGS sequence"/>
</dbReference>
<evidence type="ECO:0000259" key="1">
    <source>
        <dbReference type="Pfam" id="PF13453"/>
    </source>
</evidence>